<evidence type="ECO:0000256" key="2">
    <source>
        <dbReference type="ARBA" id="ARBA00022692"/>
    </source>
</evidence>
<dbReference type="PROSITE" id="PS50835">
    <property type="entry name" value="IG_LIKE"/>
    <property type="match status" value="1"/>
</dbReference>
<dbReference type="InterPro" id="IPR050671">
    <property type="entry name" value="CD300_family_receptors"/>
</dbReference>
<dbReference type="Pfam" id="PF07686">
    <property type="entry name" value="V-set"/>
    <property type="match status" value="1"/>
</dbReference>
<evidence type="ECO:0000313" key="7">
    <source>
        <dbReference type="Ensembl" id="ENSPNAP00000049908.1"/>
    </source>
</evidence>
<evidence type="ECO:0000256" key="5">
    <source>
        <dbReference type="SAM" id="Phobius"/>
    </source>
</evidence>
<feature type="domain" description="Ig-like" evidence="6">
    <location>
        <begin position="80"/>
        <end position="175"/>
    </location>
</feature>
<dbReference type="Ensembl" id="ENSPNAT00000076397.1">
    <property type="protein sequence ID" value="ENSPNAP00000049908.1"/>
    <property type="gene ID" value="ENSPNAG00000037294.1"/>
</dbReference>
<evidence type="ECO:0000256" key="4">
    <source>
        <dbReference type="SAM" id="MobiDB-lite"/>
    </source>
</evidence>
<dbReference type="InterPro" id="IPR003599">
    <property type="entry name" value="Ig_sub"/>
</dbReference>
<reference evidence="7 8" key="1">
    <citation type="submission" date="2020-10" db="EMBL/GenBank/DDBJ databases">
        <title>Pygocentrus nattereri (red-bellied piranha) genome, fPygNat1, primary haplotype.</title>
        <authorList>
            <person name="Myers G."/>
            <person name="Meyer A."/>
            <person name="Karagic N."/>
            <person name="Pippel M."/>
            <person name="Winkler S."/>
            <person name="Tracey A."/>
            <person name="Wood J."/>
            <person name="Formenti G."/>
            <person name="Howe K."/>
            <person name="Fedrigo O."/>
            <person name="Jarvis E.D."/>
        </authorList>
    </citation>
    <scope>NUCLEOTIDE SEQUENCE [LARGE SCALE GENOMIC DNA]</scope>
</reference>
<keyword evidence="8" id="KW-1185">Reference proteome</keyword>
<keyword evidence="3 5" id="KW-0472">Membrane</keyword>
<dbReference type="SMART" id="SM00409">
    <property type="entry name" value="IG"/>
    <property type="match status" value="1"/>
</dbReference>
<proteinExistence type="predicted"/>
<dbReference type="Gene3D" id="2.60.40.10">
    <property type="entry name" value="Immunoglobulins"/>
    <property type="match status" value="1"/>
</dbReference>
<protein>
    <recommendedName>
        <fullName evidence="6">Ig-like domain-containing protein</fullName>
    </recommendedName>
</protein>
<feature type="region of interest" description="Disordered" evidence="4">
    <location>
        <begin position="354"/>
        <end position="376"/>
    </location>
</feature>
<dbReference type="Proteomes" id="UP001501920">
    <property type="component" value="Chromosome 12"/>
</dbReference>
<dbReference type="GO" id="GO:0004888">
    <property type="term" value="F:transmembrane signaling receptor activity"/>
    <property type="evidence" value="ECO:0007669"/>
    <property type="project" value="TreeGrafter"/>
</dbReference>
<feature type="transmembrane region" description="Helical" evidence="5">
    <location>
        <begin position="215"/>
        <end position="237"/>
    </location>
</feature>
<reference evidence="7" key="2">
    <citation type="submission" date="2025-08" db="UniProtKB">
        <authorList>
            <consortium name="Ensembl"/>
        </authorList>
    </citation>
    <scope>IDENTIFICATION</scope>
</reference>
<reference evidence="7" key="3">
    <citation type="submission" date="2025-09" db="UniProtKB">
        <authorList>
            <consortium name="Ensembl"/>
        </authorList>
    </citation>
    <scope>IDENTIFICATION</scope>
</reference>
<dbReference type="InterPro" id="IPR007110">
    <property type="entry name" value="Ig-like_dom"/>
</dbReference>
<keyword evidence="2 5" id="KW-0812">Transmembrane</keyword>
<organism evidence="7 8">
    <name type="scientific">Pygocentrus nattereri</name>
    <name type="common">Red-bellied piranha</name>
    <dbReference type="NCBI Taxonomy" id="42514"/>
    <lineage>
        <taxon>Eukaryota</taxon>
        <taxon>Metazoa</taxon>
        <taxon>Chordata</taxon>
        <taxon>Craniata</taxon>
        <taxon>Vertebrata</taxon>
        <taxon>Euteleostomi</taxon>
        <taxon>Actinopterygii</taxon>
        <taxon>Neopterygii</taxon>
        <taxon>Teleostei</taxon>
        <taxon>Ostariophysi</taxon>
        <taxon>Characiformes</taxon>
        <taxon>Characoidei</taxon>
        <taxon>Pygocentrus</taxon>
    </lineage>
</organism>
<dbReference type="GeneTree" id="ENSGT01050000245162"/>
<evidence type="ECO:0000256" key="1">
    <source>
        <dbReference type="ARBA" id="ARBA00004370"/>
    </source>
</evidence>
<dbReference type="InterPro" id="IPR013783">
    <property type="entry name" value="Ig-like_fold"/>
</dbReference>
<evidence type="ECO:0000259" key="6">
    <source>
        <dbReference type="PROSITE" id="PS50835"/>
    </source>
</evidence>
<dbReference type="PANTHER" id="PTHR11860:SF87">
    <property type="entry name" value="CMRF35-LIKE MOLECULE 8"/>
    <property type="match status" value="1"/>
</dbReference>
<sequence>MIYCNHQKSGGINKYCWKVATEYTYAETPNTWIHKDRFSLFNSDEALVVMYRNLRLQGAGLYQCGETGEWNHDVNLTVKPDPCCLGPNTVSGYLGETVTISCSYPEEFKTNNRFFYKWTGEYFTELIHTTETRKDRCSISDDRRSKILRVRISDVREDDGGVYFCGAEERMGSISYKSFFTEIQLQVSETSSPSTTEKTQVSSDKEDFSASCSPVIIITVSVCVALLLIGGSALIFYKLRCTKMIQGSTSSPKRMEENNTISHSACDYEEIRDIRPHSDTRATPLYSTLQLPPAPSNPPNTVYVTAQLPSNPPVQDTYSMVQLPKLTTEALTYATMSFQKNPYSPIDATVTFNQEESSTEHAPVSHHPRLELTTEY</sequence>
<dbReference type="GO" id="GO:0005886">
    <property type="term" value="C:plasma membrane"/>
    <property type="evidence" value="ECO:0007669"/>
    <property type="project" value="TreeGrafter"/>
</dbReference>
<keyword evidence="5" id="KW-1133">Transmembrane helix</keyword>
<dbReference type="InterPro" id="IPR013106">
    <property type="entry name" value="Ig_V-set"/>
</dbReference>
<evidence type="ECO:0000256" key="3">
    <source>
        <dbReference type="ARBA" id="ARBA00023136"/>
    </source>
</evidence>
<accession>A0AAR2JD01</accession>
<name>A0AAR2JD01_PYGNA</name>
<dbReference type="AlphaFoldDB" id="A0AAR2JD01"/>
<comment type="subcellular location">
    <subcellularLocation>
        <location evidence="1">Membrane</location>
    </subcellularLocation>
</comment>
<dbReference type="SUPFAM" id="SSF48726">
    <property type="entry name" value="Immunoglobulin"/>
    <property type="match status" value="1"/>
</dbReference>
<dbReference type="InterPro" id="IPR036179">
    <property type="entry name" value="Ig-like_dom_sf"/>
</dbReference>
<dbReference type="PANTHER" id="PTHR11860">
    <property type="entry name" value="POLYMERIC-IMMUNOGLOBULIN RECEPTOR"/>
    <property type="match status" value="1"/>
</dbReference>
<evidence type="ECO:0000313" key="8">
    <source>
        <dbReference type="Proteomes" id="UP001501920"/>
    </source>
</evidence>